<dbReference type="HOGENOM" id="CLU_3248939_0_0_10"/>
<comment type="caution">
    <text evidence="1">The sequence shown here is derived from an EMBL/GenBank/DDBJ whole genome shotgun (WGS) entry which is preliminary data.</text>
</comment>
<gene>
    <name evidence="1" type="ORF">HMPREF1977_1301</name>
</gene>
<protein>
    <submittedName>
        <fullName evidence="1">Uncharacterized protein</fullName>
    </submittedName>
</protein>
<dbReference type="EMBL" id="AEOH01000037">
    <property type="protein sequence ID" value="EFS97318.1"/>
    <property type="molecule type" value="Genomic_DNA"/>
</dbReference>
<proteinExistence type="predicted"/>
<evidence type="ECO:0000313" key="2">
    <source>
        <dbReference type="Proteomes" id="UP000005391"/>
    </source>
</evidence>
<dbReference type="AlphaFoldDB" id="E4MSC8"/>
<name>E4MSC8_CAPOC</name>
<reference evidence="1 2" key="1">
    <citation type="submission" date="2010-10" db="EMBL/GenBank/DDBJ databases">
        <authorList>
            <person name="Muzny D."/>
            <person name="Qin X."/>
            <person name="Deng J."/>
            <person name="Jiang H."/>
            <person name="Liu Y."/>
            <person name="Qu J."/>
            <person name="Song X.-Z."/>
            <person name="Zhang L."/>
            <person name="Thornton R."/>
            <person name="Coyle M."/>
            <person name="Francisco L."/>
            <person name="Jackson L."/>
            <person name="Javaid M."/>
            <person name="Korchina V."/>
            <person name="Kovar C."/>
            <person name="Mata R."/>
            <person name="Mathew T."/>
            <person name="Ngo R."/>
            <person name="Nguyen L."/>
            <person name="Nguyen N."/>
            <person name="Okwuonu G."/>
            <person name="Ongeri F."/>
            <person name="Pham C."/>
            <person name="Simmons D."/>
            <person name="Wilczek-Boney K."/>
            <person name="Hale W."/>
            <person name="Jakkamsetti A."/>
            <person name="Pham P."/>
            <person name="Ruth R."/>
            <person name="San Lucas F."/>
            <person name="Warren J."/>
            <person name="Zhang J."/>
            <person name="Zhao Z."/>
            <person name="Zhou C."/>
            <person name="Zhu D."/>
            <person name="Lee S."/>
            <person name="Bess C."/>
            <person name="Blankenburg K."/>
            <person name="Forbes L."/>
            <person name="Fu Q."/>
            <person name="Gubbala S."/>
            <person name="Hirani K."/>
            <person name="Jayaseelan J.C."/>
            <person name="Lara F."/>
            <person name="Munidasa M."/>
            <person name="Palculict T."/>
            <person name="Patil S."/>
            <person name="Pu L.-L."/>
            <person name="Saada N."/>
            <person name="Tang L."/>
            <person name="Weissenberger G."/>
            <person name="Zhu Y."/>
            <person name="Hemphill L."/>
            <person name="Shang Y."/>
            <person name="Youmans B."/>
            <person name="Ayvaz T."/>
            <person name="Ross M."/>
            <person name="Santibanez J."/>
            <person name="Aqrawi P."/>
            <person name="Gross S."/>
            <person name="Joshi V."/>
            <person name="Fowler G."/>
            <person name="Nazareth L."/>
            <person name="Reid J."/>
            <person name="Worley K."/>
            <person name="Petrosino J."/>
            <person name="Highlander S."/>
            <person name="Gibbs R."/>
        </authorList>
    </citation>
    <scope>NUCLEOTIDE SEQUENCE [LARGE SCALE GENOMIC DNA]</scope>
    <source>
        <strain evidence="1 2">F0287</strain>
    </source>
</reference>
<evidence type="ECO:0000313" key="1">
    <source>
        <dbReference type="EMBL" id="EFS97318.1"/>
    </source>
</evidence>
<dbReference type="Proteomes" id="UP000005391">
    <property type="component" value="Unassembled WGS sequence"/>
</dbReference>
<accession>E4MSC8</accession>
<sequence>MHKDIRKISCESYWREEMYRQLLDEAKGAEKKDGIDRVDKMG</sequence>
<organism evidence="1 2">
    <name type="scientific">Capnocytophaga ochracea F0287</name>
    <dbReference type="NCBI Taxonomy" id="873517"/>
    <lineage>
        <taxon>Bacteria</taxon>
        <taxon>Pseudomonadati</taxon>
        <taxon>Bacteroidota</taxon>
        <taxon>Flavobacteriia</taxon>
        <taxon>Flavobacteriales</taxon>
        <taxon>Flavobacteriaceae</taxon>
        <taxon>Capnocytophaga</taxon>
    </lineage>
</organism>